<sequence>MNALDFNEDTATDQRIEPETEDYGYESDSDIDDSEIEKEVTLQSQLDSDGDETADASDISIPSTPEPESPKMTKKLQLAGTEYKYRVVVPDVAASTWQALVHFIYTGTIHFAPLKSQGLAFRQAERTKHHEKNPCLPPLCSPKSVYRLANSVGLEELKTLARNDLKTKITKETITREVFSRFSSMHSEILNMELGILYMSSLLPDILPKVLEMISSIAQGDMPHSEKALAG</sequence>
<gene>
    <name evidence="1" type="ORF">BDY19DRAFT_911024</name>
</gene>
<proteinExistence type="predicted"/>
<evidence type="ECO:0000313" key="2">
    <source>
        <dbReference type="Proteomes" id="UP001055072"/>
    </source>
</evidence>
<evidence type="ECO:0000313" key="1">
    <source>
        <dbReference type="EMBL" id="KAI0082890.1"/>
    </source>
</evidence>
<keyword evidence="2" id="KW-1185">Reference proteome</keyword>
<accession>A0ACB8TLT0</accession>
<dbReference type="Proteomes" id="UP001055072">
    <property type="component" value="Unassembled WGS sequence"/>
</dbReference>
<feature type="non-terminal residue" evidence="1">
    <location>
        <position position="231"/>
    </location>
</feature>
<comment type="caution">
    <text evidence="1">The sequence shown here is derived from an EMBL/GenBank/DDBJ whole genome shotgun (WGS) entry which is preliminary data.</text>
</comment>
<dbReference type="EMBL" id="MU275155">
    <property type="protein sequence ID" value="KAI0082890.1"/>
    <property type="molecule type" value="Genomic_DNA"/>
</dbReference>
<reference evidence="1" key="1">
    <citation type="journal article" date="2021" name="Environ. Microbiol.">
        <title>Gene family expansions and transcriptome signatures uncover fungal adaptations to wood decay.</title>
        <authorList>
            <person name="Hage H."/>
            <person name="Miyauchi S."/>
            <person name="Viragh M."/>
            <person name="Drula E."/>
            <person name="Min B."/>
            <person name="Chaduli D."/>
            <person name="Navarro D."/>
            <person name="Favel A."/>
            <person name="Norest M."/>
            <person name="Lesage-Meessen L."/>
            <person name="Balint B."/>
            <person name="Merenyi Z."/>
            <person name="de Eugenio L."/>
            <person name="Morin E."/>
            <person name="Martinez A.T."/>
            <person name="Baldrian P."/>
            <person name="Stursova M."/>
            <person name="Martinez M.J."/>
            <person name="Novotny C."/>
            <person name="Magnuson J.K."/>
            <person name="Spatafora J.W."/>
            <person name="Maurice S."/>
            <person name="Pangilinan J."/>
            <person name="Andreopoulos W."/>
            <person name="LaButti K."/>
            <person name="Hundley H."/>
            <person name="Na H."/>
            <person name="Kuo A."/>
            <person name="Barry K."/>
            <person name="Lipzen A."/>
            <person name="Henrissat B."/>
            <person name="Riley R."/>
            <person name="Ahrendt S."/>
            <person name="Nagy L.G."/>
            <person name="Grigoriev I.V."/>
            <person name="Martin F."/>
            <person name="Rosso M.N."/>
        </authorList>
    </citation>
    <scope>NUCLEOTIDE SEQUENCE</scope>
    <source>
        <strain evidence="1">CBS 384.51</strain>
    </source>
</reference>
<protein>
    <submittedName>
        <fullName evidence="1">Uncharacterized protein</fullName>
    </submittedName>
</protein>
<organism evidence="1 2">
    <name type="scientific">Irpex rosettiformis</name>
    <dbReference type="NCBI Taxonomy" id="378272"/>
    <lineage>
        <taxon>Eukaryota</taxon>
        <taxon>Fungi</taxon>
        <taxon>Dikarya</taxon>
        <taxon>Basidiomycota</taxon>
        <taxon>Agaricomycotina</taxon>
        <taxon>Agaricomycetes</taxon>
        <taxon>Polyporales</taxon>
        <taxon>Irpicaceae</taxon>
        <taxon>Irpex</taxon>
    </lineage>
</organism>
<name>A0ACB8TLT0_9APHY</name>